<proteinExistence type="predicted"/>
<organism evidence="1 2">
    <name type="scientific">Lecanicillium saksenae</name>
    <dbReference type="NCBI Taxonomy" id="468837"/>
    <lineage>
        <taxon>Eukaryota</taxon>
        <taxon>Fungi</taxon>
        <taxon>Dikarya</taxon>
        <taxon>Ascomycota</taxon>
        <taxon>Pezizomycotina</taxon>
        <taxon>Sordariomycetes</taxon>
        <taxon>Hypocreomycetidae</taxon>
        <taxon>Hypocreales</taxon>
        <taxon>Cordycipitaceae</taxon>
        <taxon>Lecanicillium</taxon>
    </lineage>
</organism>
<keyword evidence="2" id="KW-1185">Reference proteome</keyword>
<evidence type="ECO:0000313" key="2">
    <source>
        <dbReference type="Proteomes" id="UP001148737"/>
    </source>
</evidence>
<protein>
    <submittedName>
        <fullName evidence="1">Uncharacterized protein</fullName>
    </submittedName>
</protein>
<sequence length="102" mass="11173">MDLSLDGQALPSVPPQKRSRVLLSCAPCRNSKLKCDRNQPCSQCAKKDRPEACVYAPKPVKKKPPPKGMSARLKRLEGMVRNMMEAEVEEQDPALGAAGLAR</sequence>
<reference evidence="1" key="1">
    <citation type="submission" date="2022-07" db="EMBL/GenBank/DDBJ databases">
        <title>Genome Sequence of Lecanicillium saksenae.</title>
        <authorList>
            <person name="Buettner E."/>
        </authorList>
    </citation>
    <scope>NUCLEOTIDE SEQUENCE</scope>
    <source>
        <strain evidence="1">VT-O1</strain>
    </source>
</reference>
<accession>A0ACC1R3T2</accession>
<gene>
    <name evidence="1" type="ORF">NLG97_g2338</name>
</gene>
<comment type="caution">
    <text evidence="1">The sequence shown here is derived from an EMBL/GenBank/DDBJ whole genome shotgun (WGS) entry which is preliminary data.</text>
</comment>
<dbReference type="EMBL" id="JANAKD010000155">
    <property type="protein sequence ID" value="KAJ3496859.1"/>
    <property type="molecule type" value="Genomic_DNA"/>
</dbReference>
<evidence type="ECO:0000313" key="1">
    <source>
        <dbReference type="EMBL" id="KAJ3496859.1"/>
    </source>
</evidence>
<dbReference type="Proteomes" id="UP001148737">
    <property type="component" value="Unassembled WGS sequence"/>
</dbReference>
<name>A0ACC1R3T2_9HYPO</name>